<accession>A0A7W3T7F1</accession>
<keyword evidence="2" id="KW-1185">Reference proteome</keyword>
<protein>
    <submittedName>
        <fullName evidence="1">Uncharacterized protein</fullName>
    </submittedName>
</protein>
<name>A0A7W3T7F1_9ACTN</name>
<reference evidence="2" key="1">
    <citation type="submission" date="2019-10" db="EMBL/GenBank/DDBJ databases">
        <title>Streptomyces sp. nov., a novel actinobacterium isolated from alkaline environment.</title>
        <authorList>
            <person name="Golinska P."/>
        </authorList>
    </citation>
    <scope>NUCLEOTIDE SEQUENCE [LARGE SCALE GENOMIC DNA]</scope>
    <source>
        <strain evidence="2">DSM 42108</strain>
    </source>
</reference>
<dbReference type="AlphaFoldDB" id="A0A7W3T7F1"/>
<dbReference type="Proteomes" id="UP000530234">
    <property type="component" value="Unassembled WGS sequence"/>
</dbReference>
<organism evidence="1 2">
    <name type="scientific">Streptomyces calidiresistens</name>
    <dbReference type="NCBI Taxonomy" id="1485586"/>
    <lineage>
        <taxon>Bacteria</taxon>
        <taxon>Bacillati</taxon>
        <taxon>Actinomycetota</taxon>
        <taxon>Actinomycetes</taxon>
        <taxon>Kitasatosporales</taxon>
        <taxon>Streptomycetaceae</taxon>
        <taxon>Streptomyces</taxon>
    </lineage>
</organism>
<sequence>MYWYRENYGEEGGVDFNLDRRGEGMWWGSFINGASDDHEGKPACDEPWFRVPFGEAPPPMPGVPTPEVLAGLAHQFTRVPDTEIALNPEDAEHQVVNLPTWIRTEGASTEPVSVTARVEGYDIWATTTAEPARLTVDPGTRDAVTHPVSGECVIARDGTIGEPYRRGRAEETPPCGVTYLRATHATGPYRLVATLAWEVSWVGSGGSGGDLPDGSVSAPRDIAVDEIQAVVR</sequence>
<evidence type="ECO:0000313" key="2">
    <source>
        <dbReference type="Proteomes" id="UP000530234"/>
    </source>
</evidence>
<proteinExistence type="predicted"/>
<evidence type="ECO:0000313" key="1">
    <source>
        <dbReference type="EMBL" id="MBB0232319.1"/>
    </source>
</evidence>
<gene>
    <name evidence="1" type="ORF">FOE67_23185</name>
</gene>
<comment type="caution">
    <text evidence="1">The sequence shown here is derived from an EMBL/GenBank/DDBJ whole genome shotgun (WGS) entry which is preliminary data.</text>
</comment>
<dbReference type="RefSeq" id="WP_182666861.1">
    <property type="nucleotide sequence ID" value="NZ_VKHS01000868.1"/>
</dbReference>
<dbReference type="EMBL" id="VKHS01000868">
    <property type="protein sequence ID" value="MBB0232319.1"/>
    <property type="molecule type" value="Genomic_DNA"/>
</dbReference>